<keyword evidence="2" id="KW-1185">Reference proteome</keyword>
<evidence type="ECO:0000313" key="2">
    <source>
        <dbReference type="Proteomes" id="UP000270856"/>
    </source>
</evidence>
<accession>A0A3N4P278</accession>
<comment type="caution">
    <text evidence="1">The sequence shown here is derived from an EMBL/GenBank/DDBJ whole genome shotgun (WGS) entry which is preliminary data.</text>
</comment>
<dbReference type="Proteomes" id="UP000270856">
    <property type="component" value="Unassembled WGS sequence"/>
</dbReference>
<name>A0A3N4P278_9FLAO</name>
<gene>
    <name evidence="1" type="ORF">EGM88_04290</name>
</gene>
<sequence>MTASTAYFLNILVKKFNLKLIKNMKTFVILVFILMSFANINAQDQHKFTGTFSGITDNYYFNFKDTDGKIIEFNEMSDDVTIDLFDENVIGKKFEIKWKVITIELTDESGEPTGETTTGKQIVTIKEILSKK</sequence>
<organism evidence="1 2">
    <name type="scientific">Aureibaculum marinum</name>
    <dbReference type="NCBI Taxonomy" id="2487930"/>
    <lineage>
        <taxon>Bacteria</taxon>
        <taxon>Pseudomonadati</taxon>
        <taxon>Bacteroidota</taxon>
        <taxon>Flavobacteriia</taxon>
        <taxon>Flavobacteriales</taxon>
        <taxon>Flavobacteriaceae</taxon>
        <taxon>Aureibaculum</taxon>
    </lineage>
</organism>
<dbReference type="EMBL" id="RPFJ01000005">
    <property type="protein sequence ID" value="RPD99076.1"/>
    <property type="molecule type" value="Genomic_DNA"/>
</dbReference>
<proteinExistence type="predicted"/>
<dbReference type="AlphaFoldDB" id="A0A3N4P278"/>
<protein>
    <submittedName>
        <fullName evidence="1">Uncharacterized protein</fullName>
    </submittedName>
</protein>
<evidence type="ECO:0000313" key="1">
    <source>
        <dbReference type="EMBL" id="RPD99076.1"/>
    </source>
</evidence>
<reference evidence="1 2" key="1">
    <citation type="submission" date="2018-11" db="EMBL/GenBank/DDBJ databases">
        <title>Aureibaculum marinum gen. nov., sp. nov., a member of the family Flavobacteriaceae isolated from the Bohai Sea.</title>
        <authorList>
            <person name="Ji X."/>
        </authorList>
    </citation>
    <scope>NUCLEOTIDE SEQUENCE [LARGE SCALE GENOMIC DNA]</scope>
    <source>
        <strain evidence="1 2">BH-SD17</strain>
    </source>
</reference>